<evidence type="ECO:0008006" key="2">
    <source>
        <dbReference type="Google" id="ProtNLM"/>
    </source>
</evidence>
<proteinExistence type="predicted"/>
<dbReference type="AlphaFoldDB" id="A0A6C0KLN9"/>
<accession>A0A6C0KLN9</accession>
<sequence>MSIESFFDYENVNMGDILVCKFVANGKQITDLRTVAFLTKMNETMSLFREKKVTRCCLYFHVGKLKMPTNLKLLKEYSDIFKQNKDILEKKLQFTIIQSSNNVFRMFFKLFKQFYTPIKPMYLCKNDEQTNNCLNDSNLRSNLPTFNVSQS</sequence>
<name>A0A6C0KLN9_9ZZZZ</name>
<protein>
    <recommendedName>
        <fullName evidence="2">CRAL-TRIO domain-containing protein</fullName>
    </recommendedName>
</protein>
<dbReference type="EMBL" id="MN740923">
    <property type="protein sequence ID" value="QHU18076.1"/>
    <property type="molecule type" value="Genomic_DNA"/>
</dbReference>
<organism evidence="1">
    <name type="scientific">viral metagenome</name>
    <dbReference type="NCBI Taxonomy" id="1070528"/>
    <lineage>
        <taxon>unclassified sequences</taxon>
        <taxon>metagenomes</taxon>
        <taxon>organismal metagenomes</taxon>
    </lineage>
</organism>
<evidence type="ECO:0000313" key="1">
    <source>
        <dbReference type="EMBL" id="QHU18076.1"/>
    </source>
</evidence>
<reference evidence="1" key="1">
    <citation type="journal article" date="2020" name="Nature">
        <title>Giant virus diversity and host interactions through global metagenomics.</title>
        <authorList>
            <person name="Schulz F."/>
            <person name="Roux S."/>
            <person name="Paez-Espino D."/>
            <person name="Jungbluth S."/>
            <person name="Walsh D.A."/>
            <person name="Denef V.J."/>
            <person name="McMahon K.D."/>
            <person name="Konstantinidis K.T."/>
            <person name="Eloe-Fadrosh E.A."/>
            <person name="Kyrpides N.C."/>
            <person name="Woyke T."/>
        </authorList>
    </citation>
    <scope>NUCLEOTIDE SEQUENCE</scope>
    <source>
        <strain evidence="1">GVMAG-S-3300012919-55</strain>
    </source>
</reference>